<dbReference type="GO" id="GO:0000380">
    <property type="term" value="P:alternative mRNA splicing, via spliceosome"/>
    <property type="evidence" value="ECO:0007669"/>
    <property type="project" value="TreeGrafter"/>
</dbReference>
<evidence type="ECO:0000313" key="5">
    <source>
        <dbReference type="EMBL" id="KAK9930673.1"/>
    </source>
</evidence>
<dbReference type="InterPro" id="IPR001810">
    <property type="entry name" value="F-box_dom"/>
</dbReference>
<evidence type="ECO:0008006" key="7">
    <source>
        <dbReference type="Google" id="ProtNLM"/>
    </source>
</evidence>
<feature type="domain" description="F-box" evidence="3">
    <location>
        <begin position="545"/>
        <end position="580"/>
    </location>
</feature>
<dbReference type="InterPro" id="IPR027417">
    <property type="entry name" value="P-loop_NTPase"/>
</dbReference>
<dbReference type="AlphaFoldDB" id="A0AAW1X3T8"/>
<dbReference type="CDD" id="cd22157">
    <property type="entry name" value="F-box_AtFBW1-like"/>
    <property type="match status" value="1"/>
</dbReference>
<dbReference type="InterPro" id="IPR036047">
    <property type="entry name" value="F-box-like_dom_sf"/>
</dbReference>
<dbReference type="EMBL" id="JBEDUW010000005">
    <property type="protein sequence ID" value="KAK9930673.1"/>
    <property type="molecule type" value="Genomic_DNA"/>
</dbReference>
<dbReference type="PANTHER" id="PTHR12381">
    <property type="entry name" value="HETEROGENEOUS NUCLEAR RIBONUCLEOPROTEIN U FAMILY MEMBER"/>
    <property type="match status" value="1"/>
</dbReference>
<feature type="domain" description="KIB1-4 beta-propeller" evidence="4">
    <location>
        <begin position="677"/>
        <end position="844"/>
    </location>
</feature>
<dbReference type="Gene3D" id="3.40.50.300">
    <property type="entry name" value="P-loop containing nucleotide triphosphate hydrolases"/>
    <property type="match status" value="1"/>
</dbReference>
<evidence type="ECO:0000259" key="4">
    <source>
        <dbReference type="Pfam" id="PF03478"/>
    </source>
</evidence>
<accession>A0AAW1X3T8</accession>
<comment type="caution">
    <text evidence="5">The sequence shown here is derived from an EMBL/GenBank/DDBJ whole genome shotgun (WGS) entry which is preliminary data.</text>
</comment>
<reference evidence="5 6" key="1">
    <citation type="journal article" date="2023" name="G3 (Bethesda)">
        <title>A chromosome-length genome assembly and annotation of blackberry (Rubus argutus, cv. 'Hillquist').</title>
        <authorList>
            <person name="Bruna T."/>
            <person name="Aryal R."/>
            <person name="Dudchenko O."/>
            <person name="Sargent D.J."/>
            <person name="Mead D."/>
            <person name="Buti M."/>
            <person name="Cavallini A."/>
            <person name="Hytonen T."/>
            <person name="Andres J."/>
            <person name="Pham M."/>
            <person name="Weisz D."/>
            <person name="Mascagni F."/>
            <person name="Usai G."/>
            <person name="Natali L."/>
            <person name="Bassil N."/>
            <person name="Fernandez G.E."/>
            <person name="Lomsadze A."/>
            <person name="Armour M."/>
            <person name="Olukolu B."/>
            <person name="Poorten T."/>
            <person name="Britton C."/>
            <person name="Davik J."/>
            <person name="Ashrafi H."/>
            <person name="Aiden E.L."/>
            <person name="Borodovsky M."/>
            <person name="Worthington M."/>
        </authorList>
    </citation>
    <scope>NUCLEOTIDE SEQUENCE [LARGE SCALE GENOMIC DNA]</scope>
    <source>
        <strain evidence="5">PI 553951</strain>
    </source>
</reference>
<feature type="coiled-coil region" evidence="1">
    <location>
        <begin position="390"/>
        <end position="417"/>
    </location>
</feature>
<dbReference type="SUPFAM" id="SSF49899">
    <property type="entry name" value="Concanavalin A-like lectins/glucanases"/>
    <property type="match status" value="1"/>
</dbReference>
<feature type="region of interest" description="Disordered" evidence="2">
    <location>
        <begin position="1"/>
        <end position="27"/>
    </location>
</feature>
<protein>
    <recommendedName>
        <fullName evidence="7">F-box domain-containing protein</fullName>
    </recommendedName>
</protein>
<dbReference type="SUPFAM" id="SSF52540">
    <property type="entry name" value="P-loop containing nucleoside triphosphate hydrolases"/>
    <property type="match status" value="1"/>
</dbReference>
<feature type="compositionally biased region" description="Basic and acidic residues" evidence="2">
    <location>
        <begin position="1"/>
        <end position="21"/>
    </location>
</feature>
<name>A0AAW1X3T8_RUBAR</name>
<dbReference type="InterPro" id="IPR005174">
    <property type="entry name" value="KIB1-4_b-propeller"/>
</dbReference>
<dbReference type="Gene3D" id="2.60.120.920">
    <property type="match status" value="1"/>
</dbReference>
<proteinExistence type="predicted"/>
<keyword evidence="1" id="KW-0175">Coiled coil</keyword>
<dbReference type="Proteomes" id="UP001457282">
    <property type="component" value="Unassembled WGS sequence"/>
</dbReference>
<evidence type="ECO:0000259" key="3">
    <source>
        <dbReference type="Pfam" id="PF00646"/>
    </source>
</evidence>
<gene>
    <name evidence="5" type="ORF">M0R45_027702</name>
</gene>
<evidence type="ECO:0000256" key="2">
    <source>
        <dbReference type="SAM" id="MobiDB-lite"/>
    </source>
</evidence>
<evidence type="ECO:0000256" key="1">
    <source>
        <dbReference type="SAM" id="Coils"/>
    </source>
</evidence>
<dbReference type="GO" id="GO:0005634">
    <property type="term" value="C:nucleus"/>
    <property type="evidence" value="ECO:0007669"/>
    <property type="project" value="TreeGrafter"/>
</dbReference>
<keyword evidence="6" id="KW-1185">Reference proteome</keyword>
<dbReference type="InterPro" id="IPR043136">
    <property type="entry name" value="B30.2/SPRY_sf"/>
</dbReference>
<dbReference type="PANTHER" id="PTHR12381:SF56">
    <property type="entry name" value="B30.2_SPRY DOMAIN-CONTAINING PROTEIN-RELATED"/>
    <property type="match status" value="1"/>
</dbReference>
<dbReference type="Pfam" id="PF13671">
    <property type="entry name" value="AAA_33"/>
    <property type="match status" value="1"/>
</dbReference>
<dbReference type="InterPro" id="IPR013320">
    <property type="entry name" value="ConA-like_dom_sf"/>
</dbReference>
<evidence type="ECO:0000313" key="6">
    <source>
        <dbReference type="Proteomes" id="UP001457282"/>
    </source>
</evidence>
<dbReference type="GO" id="GO:0003723">
    <property type="term" value="F:RNA binding"/>
    <property type="evidence" value="ECO:0007669"/>
    <property type="project" value="TreeGrafter"/>
</dbReference>
<dbReference type="Pfam" id="PF03478">
    <property type="entry name" value="Beta-prop_KIB1-4"/>
    <property type="match status" value="1"/>
</dbReference>
<sequence length="942" mass="106303">MESRKRNEDEPEPWKKAKLTDDEVPPSSELEQKKLVLLNPADCDPDFIIEGNGLQGSSLYEQGFAYCWSGARANVGITGGKYCFGCKVVSFQAVKMEDTDPDQQNLCRVGISRGDDVVGSLGETSCSFGRKALGFNFFFQEWKVFGYGDEVQCWPLGLAVVDSQVKNLQWESAVFPHVLLKNVGVELQFNVVDGLVPEKGFKPWASALEDGNAIVGPVFDEPTDCEVMMMVGMPSSGKTTWAEKWVKEHPEKRYDLLGTEMALDHMKVPGHMLKWNCGEPQHIERLISRATEVLDTLLSRAGTTPRNYIIDEANVEKEFRKMDLGRFNLFKKIAVVVFPSPEKAKARFMKRCGELGVEDVSAVVPDDMLAKYVLPVSKDMPGSDELFDEVMFVELNREESQRHLDEMKQEVSNWNSNNSSPYSCRNSVQSYLFSPNYGESPVWPYPIPSPQYIGASAVSTGSWSSSYSSVPPNYRYHMLKQVNTYQAHQGAVLDGTARSFSEPYEGNPCPPVPSFDTPQGTCSDYFSTPTTPYSSYAAETVAKNEDLLTQILVCVPPQSLFCFKCVSKHWLSLISSPRFCDSHTLQNPNPRVSAFFVSGNGIDGIDFLFDTPRTPRLELPLGNKKTSSGAHFKPLSFAPDSENITILKSRNGLLLCEPKSNIEYYGFNPAATESEPNNIYYVVNPTTRQCSELILPSAPTKSTRYCLRLQVDLAFDPSKSLYYKVFVIGQRAISSNFYNCIWTYSSETRSWRLHEPTGNCWPDLISSDGGPVFCNGTINWMDFWTGRFVHYDIEKDSFQTVVGLETNKYQQQYFMESGGHLNLILLHSCSQFDVLEMRRDYSGWFIKYSGDFDSMYSEMVRDYPSLGQYASCSPLTVFFLAREENEENSYLLLQIPGKVVTYNLRDKTFKKLCDLSPKCYETNHWDVGWAHVYPHMVTLAGV</sequence>
<dbReference type="Pfam" id="PF00646">
    <property type="entry name" value="F-box"/>
    <property type="match status" value="1"/>
</dbReference>
<dbReference type="SUPFAM" id="SSF81383">
    <property type="entry name" value="F-box domain"/>
    <property type="match status" value="1"/>
</dbReference>
<organism evidence="5 6">
    <name type="scientific">Rubus argutus</name>
    <name type="common">Southern blackberry</name>
    <dbReference type="NCBI Taxonomy" id="59490"/>
    <lineage>
        <taxon>Eukaryota</taxon>
        <taxon>Viridiplantae</taxon>
        <taxon>Streptophyta</taxon>
        <taxon>Embryophyta</taxon>
        <taxon>Tracheophyta</taxon>
        <taxon>Spermatophyta</taxon>
        <taxon>Magnoliopsida</taxon>
        <taxon>eudicotyledons</taxon>
        <taxon>Gunneridae</taxon>
        <taxon>Pentapetalae</taxon>
        <taxon>rosids</taxon>
        <taxon>fabids</taxon>
        <taxon>Rosales</taxon>
        <taxon>Rosaceae</taxon>
        <taxon>Rosoideae</taxon>
        <taxon>Rosoideae incertae sedis</taxon>
        <taxon>Rubus</taxon>
    </lineage>
</organism>